<evidence type="ECO:0000256" key="9">
    <source>
        <dbReference type="ARBA" id="ARBA00022741"/>
    </source>
</evidence>
<dbReference type="SUPFAM" id="SSF53784">
    <property type="entry name" value="Phosphofructokinase"/>
    <property type="match status" value="1"/>
</dbReference>
<name>A0AAJ1PRX6_9MOLU</name>
<keyword evidence="8" id="KW-0479">Metal-binding</keyword>
<dbReference type="InterPro" id="IPR000023">
    <property type="entry name" value="Phosphofructokinase_dom"/>
</dbReference>
<evidence type="ECO:0000256" key="11">
    <source>
        <dbReference type="ARBA" id="ARBA00022840"/>
    </source>
</evidence>
<dbReference type="EMBL" id="JASDDP010000010">
    <property type="protein sequence ID" value="MDJ1645663.1"/>
    <property type="molecule type" value="Genomic_DNA"/>
</dbReference>
<dbReference type="Gene3D" id="3.40.50.450">
    <property type="match status" value="1"/>
</dbReference>
<evidence type="ECO:0000256" key="4">
    <source>
        <dbReference type="ARBA" id="ARBA00004679"/>
    </source>
</evidence>
<comment type="subcellular location">
    <subcellularLocation>
        <location evidence="3">Cytoplasm</location>
    </subcellularLocation>
</comment>
<dbReference type="GO" id="GO:0030388">
    <property type="term" value="P:fructose 1,6-bisphosphate metabolic process"/>
    <property type="evidence" value="ECO:0007669"/>
    <property type="project" value="TreeGrafter"/>
</dbReference>
<comment type="pathway">
    <text evidence="4">Carbohydrate degradation; glycolysis; D-glyceraldehyde 3-phosphate and glycerone phosphate from D-glucose: step 3/4.</text>
</comment>
<dbReference type="PIRSF" id="PIRSF000532">
    <property type="entry name" value="ATP_PFK_prok"/>
    <property type="match status" value="1"/>
</dbReference>
<evidence type="ECO:0000313" key="18">
    <source>
        <dbReference type="Proteomes" id="UP001224428"/>
    </source>
</evidence>
<dbReference type="RefSeq" id="WP_283827173.1">
    <property type="nucleotide sequence ID" value="NZ_JASDDP010000010.1"/>
</dbReference>
<keyword evidence="6" id="KW-0963">Cytoplasm</keyword>
<comment type="similarity">
    <text evidence="14">Belongs to the phosphofructokinase type A (PFKA) family.</text>
</comment>
<organism evidence="17 18">
    <name type="scientific">Mycoplasma phocimorsus</name>
    <dbReference type="NCBI Taxonomy" id="3045839"/>
    <lineage>
        <taxon>Bacteria</taxon>
        <taxon>Bacillati</taxon>
        <taxon>Mycoplasmatota</taxon>
        <taxon>Mollicutes</taxon>
        <taxon>Mycoplasmataceae</taxon>
        <taxon>Mycoplasma</taxon>
    </lineage>
</organism>
<dbReference type="GO" id="GO:0061621">
    <property type="term" value="P:canonical glycolysis"/>
    <property type="evidence" value="ECO:0007669"/>
    <property type="project" value="TreeGrafter"/>
</dbReference>
<evidence type="ECO:0000256" key="8">
    <source>
        <dbReference type="ARBA" id="ARBA00022723"/>
    </source>
</evidence>
<reference evidence="17" key="1">
    <citation type="submission" date="2023-05" db="EMBL/GenBank/DDBJ databases">
        <title>Mycoplasma phocimorsus sp. nov., isolated from Scandinavian patients with seal finger or septic arthritis after contact with seals.</title>
        <authorList>
            <person name="Skafte-Holm A."/>
            <person name="Pedersen T.R."/>
            <person name="Froelund M."/>
            <person name="Stegger M."/>
            <person name="Qvortrup K."/>
            <person name="Michaels D.L."/>
            <person name="Brown D.R."/>
            <person name="Jensen J.S."/>
        </authorList>
    </citation>
    <scope>NUCLEOTIDE SEQUENCE</scope>
    <source>
        <strain evidence="17">M5725</strain>
    </source>
</reference>
<dbReference type="FunFam" id="3.40.50.460:FF:000002">
    <property type="entry name" value="ATP-dependent 6-phosphofructokinase"/>
    <property type="match status" value="1"/>
</dbReference>
<keyword evidence="7 17" id="KW-0808">Transferase</keyword>
<sequence length="325" mass="35446">MKKIAVLTSGGDSQGMNNAIYGIVQYAKTKNIETHLIFEGFKGLVENKIVPASEVNLKRINNMGGTIIKSARFPEFKNIEVRKKAVKNLQEKGIEAVIVIGGDGSFQGAQKLHELGIKAIGLPGTIDNDIASTSITIGFYTALNNIVEAIERTRDTADSHGRCILVEVMGNSCGDLSLYSGLATSAEVIVTNNRPMSIEEIATIVKEEKTKKDSVLVIVSEKIKKYGSITEMAKQVEELSGVESRGYQLGYLQRGGIPTAMERVNAISLGMEAIKRLDNNESGIVLGWTKSEIYSTQILDALQTENSSIEKDIKKAEFFNKILRA</sequence>
<dbReference type="Pfam" id="PF00365">
    <property type="entry name" value="PFK"/>
    <property type="match status" value="1"/>
</dbReference>
<dbReference type="PANTHER" id="PTHR13697">
    <property type="entry name" value="PHOSPHOFRUCTOKINASE"/>
    <property type="match status" value="1"/>
</dbReference>
<dbReference type="InterPro" id="IPR012003">
    <property type="entry name" value="ATP_PFK_prok-type"/>
</dbReference>
<keyword evidence="10" id="KW-0418">Kinase</keyword>
<comment type="caution">
    <text evidence="17">The sequence shown here is derived from an EMBL/GenBank/DDBJ whole genome shotgun (WGS) entry which is preliminary data.</text>
</comment>
<proteinExistence type="inferred from homology"/>
<dbReference type="GO" id="GO:0005945">
    <property type="term" value="C:6-phosphofructokinase complex"/>
    <property type="evidence" value="ECO:0007669"/>
    <property type="project" value="TreeGrafter"/>
</dbReference>
<evidence type="ECO:0000259" key="16">
    <source>
        <dbReference type="Pfam" id="PF00365"/>
    </source>
</evidence>
<comment type="catalytic activity">
    <reaction evidence="15">
        <text>beta-D-fructose 6-phosphate + ATP = beta-D-fructose 1,6-bisphosphate + ADP + H(+)</text>
        <dbReference type="Rhea" id="RHEA:16109"/>
        <dbReference type="ChEBI" id="CHEBI:15378"/>
        <dbReference type="ChEBI" id="CHEBI:30616"/>
        <dbReference type="ChEBI" id="CHEBI:32966"/>
        <dbReference type="ChEBI" id="CHEBI:57634"/>
        <dbReference type="ChEBI" id="CHEBI:456216"/>
        <dbReference type="EC" id="2.7.1.11"/>
    </reaction>
</comment>
<keyword evidence="13" id="KW-0324">Glycolysis</keyword>
<evidence type="ECO:0000256" key="12">
    <source>
        <dbReference type="ARBA" id="ARBA00022842"/>
    </source>
</evidence>
<evidence type="ECO:0000256" key="5">
    <source>
        <dbReference type="ARBA" id="ARBA00012055"/>
    </source>
</evidence>
<keyword evidence="18" id="KW-1185">Reference proteome</keyword>
<dbReference type="GO" id="GO:0005524">
    <property type="term" value="F:ATP binding"/>
    <property type="evidence" value="ECO:0007669"/>
    <property type="project" value="UniProtKB-KW"/>
</dbReference>
<dbReference type="EC" id="2.7.1.11" evidence="5"/>
<gene>
    <name evidence="17" type="ORF">QLQ80_00970</name>
</gene>
<evidence type="ECO:0000256" key="6">
    <source>
        <dbReference type="ARBA" id="ARBA00022490"/>
    </source>
</evidence>
<comment type="cofactor">
    <cofactor evidence="1">
        <name>Mg(2+)</name>
        <dbReference type="ChEBI" id="CHEBI:18420"/>
    </cofactor>
</comment>
<evidence type="ECO:0000256" key="10">
    <source>
        <dbReference type="ARBA" id="ARBA00022777"/>
    </source>
</evidence>
<evidence type="ECO:0000256" key="13">
    <source>
        <dbReference type="ARBA" id="ARBA00023152"/>
    </source>
</evidence>
<keyword evidence="12" id="KW-0460">Magnesium</keyword>
<dbReference type="Gene3D" id="3.40.50.460">
    <property type="entry name" value="Phosphofructokinase domain"/>
    <property type="match status" value="1"/>
</dbReference>
<dbReference type="GO" id="GO:0048029">
    <property type="term" value="F:monosaccharide binding"/>
    <property type="evidence" value="ECO:0007669"/>
    <property type="project" value="TreeGrafter"/>
</dbReference>
<keyword evidence="11" id="KW-0067">ATP-binding</keyword>
<evidence type="ECO:0000256" key="1">
    <source>
        <dbReference type="ARBA" id="ARBA00001946"/>
    </source>
</evidence>
<evidence type="ECO:0000313" key="17">
    <source>
        <dbReference type="EMBL" id="MDJ1645663.1"/>
    </source>
</evidence>
<dbReference type="InterPro" id="IPR022953">
    <property type="entry name" value="ATP_PFK"/>
</dbReference>
<evidence type="ECO:0000256" key="7">
    <source>
        <dbReference type="ARBA" id="ARBA00022679"/>
    </source>
</evidence>
<dbReference type="GO" id="GO:0046872">
    <property type="term" value="F:metal ion binding"/>
    <property type="evidence" value="ECO:0007669"/>
    <property type="project" value="UniProtKB-KW"/>
</dbReference>
<dbReference type="PANTHER" id="PTHR13697:SF4">
    <property type="entry name" value="ATP-DEPENDENT 6-PHOSPHOFRUCTOKINASE"/>
    <property type="match status" value="1"/>
</dbReference>
<dbReference type="Proteomes" id="UP001224428">
    <property type="component" value="Unassembled WGS sequence"/>
</dbReference>
<evidence type="ECO:0000256" key="15">
    <source>
        <dbReference type="ARBA" id="ARBA00048070"/>
    </source>
</evidence>
<evidence type="ECO:0000256" key="2">
    <source>
        <dbReference type="ARBA" id="ARBA00002659"/>
    </source>
</evidence>
<dbReference type="GO" id="GO:0016208">
    <property type="term" value="F:AMP binding"/>
    <property type="evidence" value="ECO:0007669"/>
    <property type="project" value="TreeGrafter"/>
</dbReference>
<dbReference type="GO" id="GO:0042802">
    <property type="term" value="F:identical protein binding"/>
    <property type="evidence" value="ECO:0007669"/>
    <property type="project" value="TreeGrafter"/>
</dbReference>
<evidence type="ECO:0000256" key="3">
    <source>
        <dbReference type="ARBA" id="ARBA00004496"/>
    </source>
</evidence>
<comment type="function">
    <text evidence="2">Catalyzes the phosphorylation of D-fructose 6-phosphate to fructose 1,6-bisphosphate by ATP, the first committing step of glycolysis.</text>
</comment>
<dbReference type="InterPro" id="IPR035966">
    <property type="entry name" value="PKF_sf"/>
</dbReference>
<dbReference type="AlphaFoldDB" id="A0AAJ1PRX6"/>
<feature type="domain" description="Phosphofructokinase" evidence="16">
    <location>
        <begin position="3"/>
        <end position="275"/>
    </location>
</feature>
<dbReference type="NCBIfam" id="NF002872">
    <property type="entry name" value="PRK03202.1"/>
    <property type="match status" value="1"/>
</dbReference>
<evidence type="ECO:0000256" key="14">
    <source>
        <dbReference type="ARBA" id="ARBA00038478"/>
    </source>
</evidence>
<keyword evidence="9" id="KW-0547">Nucleotide-binding</keyword>
<dbReference type="GO" id="GO:0070095">
    <property type="term" value="F:fructose-6-phosphate binding"/>
    <property type="evidence" value="ECO:0007669"/>
    <property type="project" value="TreeGrafter"/>
</dbReference>
<accession>A0AAJ1PRX6</accession>
<dbReference type="PRINTS" id="PR00476">
    <property type="entry name" value="PHFRCTKINASE"/>
</dbReference>
<dbReference type="GO" id="GO:0003872">
    <property type="term" value="F:6-phosphofructokinase activity"/>
    <property type="evidence" value="ECO:0007669"/>
    <property type="project" value="UniProtKB-EC"/>
</dbReference>
<protein>
    <recommendedName>
        <fullName evidence="5">6-phosphofructokinase</fullName>
        <ecNumber evidence="5">2.7.1.11</ecNumber>
    </recommendedName>
</protein>
<dbReference type="GO" id="GO:0006002">
    <property type="term" value="P:fructose 6-phosphate metabolic process"/>
    <property type="evidence" value="ECO:0007669"/>
    <property type="project" value="InterPro"/>
</dbReference>